<keyword evidence="3" id="KW-1185">Reference proteome</keyword>
<dbReference type="Proteomes" id="UP000593577">
    <property type="component" value="Unassembled WGS sequence"/>
</dbReference>
<reference evidence="2 3" key="1">
    <citation type="journal article" date="2019" name="Genome Biol. Evol.">
        <title>Insights into the evolution of the New World diploid cottons (Gossypium, subgenus Houzingenia) based on genome sequencing.</title>
        <authorList>
            <person name="Grover C.E."/>
            <person name="Arick M.A. 2nd"/>
            <person name="Thrash A."/>
            <person name="Conover J.L."/>
            <person name="Sanders W.S."/>
            <person name="Peterson D.G."/>
            <person name="Frelichowski J.E."/>
            <person name="Scheffler J.A."/>
            <person name="Scheffler B.E."/>
            <person name="Wendel J.F."/>
        </authorList>
    </citation>
    <scope>NUCLEOTIDE SEQUENCE [LARGE SCALE GENOMIC DNA]</scope>
    <source>
        <strain evidence="2">185</strain>
        <tissue evidence="2">Leaf</tissue>
    </source>
</reference>
<proteinExistence type="predicted"/>
<evidence type="ECO:0000313" key="3">
    <source>
        <dbReference type="Proteomes" id="UP000593577"/>
    </source>
</evidence>
<evidence type="ECO:0000259" key="1">
    <source>
        <dbReference type="Pfam" id="PF10536"/>
    </source>
</evidence>
<accession>A0A7J8WSY4</accession>
<dbReference type="PANTHER" id="PTHR46033">
    <property type="entry name" value="PROTEIN MAIN-LIKE 2"/>
    <property type="match status" value="1"/>
</dbReference>
<dbReference type="GO" id="GO:0010073">
    <property type="term" value="P:meristem maintenance"/>
    <property type="evidence" value="ECO:0007669"/>
    <property type="project" value="InterPro"/>
</dbReference>
<name>A0A7J8WSY4_GOSAI</name>
<feature type="domain" description="Aminotransferase-like plant mobile" evidence="1">
    <location>
        <begin position="1"/>
        <end position="39"/>
    </location>
</feature>
<dbReference type="AlphaFoldDB" id="A0A7J8WSY4"/>
<comment type="caution">
    <text evidence="2">The sequence shown here is derived from an EMBL/GenBank/DDBJ whole genome shotgun (WGS) entry which is preliminary data.</text>
</comment>
<sequence length="76" mass="8708">MERWRPEMHTFHLPCDKCTITLEDMELQLGLPLDGPIVTRRNFGGLDVNSSKVQSEQHARAYIFMIIGGLLMPHKS</sequence>
<protein>
    <recommendedName>
        <fullName evidence="1">Aminotransferase-like plant mobile domain-containing protein</fullName>
    </recommendedName>
</protein>
<organism evidence="2 3">
    <name type="scientific">Gossypium aridum</name>
    <name type="common">American cotton</name>
    <name type="synonym">Erioxylum aridum</name>
    <dbReference type="NCBI Taxonomy" id="34290"/>
    <lineage>
        <taxon>Eukaryota</taxon>
        <taxon>Viridiplantae</taxon>
        <taxon>Streptophyta</taxon>
        <taxon>Embryophyta</taxon>
        <taxon>Tracheophyta</taxon>
        <taxon>Spermatophyta</taxon>
        <taxon>Magnoliopsida</taxon>
        <taxon>eudicotyledons</taxon>
        <taxon>Gunneridae</taxon>
        <taxon>Pentapetalae</taxon>
        <taxon>rosids</taxon>
        <taxon>malvids</taxon>
        <taxon>Malvales</taxon>
        <taxon>Malvaceae</taxon>
        <taxon>Malvoideae</taxon>
        <taxon>Gossypium</taxon>
    </lineage>
</organism>
<evidence type="ECO:0000313" key="2">
    <source>
        <dbReference type="EMBL" id="MBA0678012.1"/>
    </source>
</evidence>
<dbReference type="EMBL" id="JABFAA010000003">
    <property type="protein sequence ID" value="MBA0678012.1"/>
    <property type="molecule type" value="Genomic_DNA"/>
</dbReference>
<gene>
    <name evidence="2" type="ORF">Goari_019379</name>
</gene>
<dbReference type="InterPro" id="IPR044824">
    <property type="entry name" value="MAIN-like"/>
</dbReference>
<dbReference type="PANTHER" id="PTHR46033:SF8">
    <property type="entry name" value="PROTEIN MAINTENANCE OF MERISTEMS-LIKE"/>
    <property type="match status" value="1"/>
</dbReference>
<dbReference type="Pfam" id="PF10536">
    <property type="entry name" value="PMD"/>
    <property type="match status" value="1"/>
</dbReference>
<dbReference type="InterPro" id="IPR019557">
    <property type="entry name" value="AminoTfrase-like_pln_mobile"/>
</dbReference>